<dbReference type="RefSeq" id="WP_310096274.1">
    <property type="nucleotide sequence ID" value="NZ_JAVDTT010000006.1"/>
</dbReference>
<proteinExistence type="predicted"/>
<accession>A0ABU1RWV9</accession>
<evidence type="ECO:0000313" key="1">
    <source>
        <dbReference type="EMBL" id="MDR6843258.1"/>
    </source>
</evidence>
<dbReference type="EMBL" id="JAVDTT010000006">
    <property type="protein sequence ID" value="MDR6843258.1"/>
    <property type="molecule type" value="Genomic_DNA"/>
</dbReference>
<gene>
    <name evidence="1" type="ORF">J2W94_003571</name>
</gene>
<comment type="caution">
    <text evidence="1">The sequence shown here is derived from an EMBL/GenBank/DDBJ whole genome shotgun (WGS) entry which is preliminary data.</text>
</comment>
<sequence length="128" mass="13843">MKIKWNLVAASGFAQAWQVWVRERSRMAHVFAIALILAAVTLVSGTSEARAENGDGCAEGYAWGSAPYQSTGPDGQPVMVQNAGCHPISTQDFWGAVAYASANGKIYANAYWNAYSERLAKKNGSRRL</sequence>
<organism evidence="1 2">
    <name type="scientific">Pseudoxanthomonas sacheonensis</name>
    <dbReference type="NCBI Taxonomy" id="443615"/>
    <lineage>
        <taxon>Bacteria</taxon>
        <taxon>Pseudomonadati</taxon>
        <taxon>Pseudomonadota</taxon>
        <taxon>Gammaproteobacteria</taxon>
        <taxon>Lysobacterales</taxon>
        <taxon>Lysobacteraceae</taxon>
        <taxon>Pseudoxanthomonas</taxon>
    </lineage>
</organism>
<name>A0ABU1RWV9_9GAMM</name>
<reference evidence="1 2" key="1">
    <citation type="submission" date="2023-07" db="EMBL/GenBank/DDBJ databases">
        <title>Sorghum-associated microbial communities from plants grown in Nebraska, USA.</title>
        <authorList>
            <person name="Schachtman D."/>
        </authorList>
    </citation>
    <scope>NUCLEOTIDE SEQUENCE [LARGE SCALE GENOMIC DNA]</scope>
    <source>
        <strain evidence="1 2">BE107</strain>
    </source>
</reference>
<protein>
    <submittedName>
        <fullName evidence="1">Uncharacterized protein</fullName>
    </submittedName>
</protein>
<keyword evidence="2" id="KW-1185">Reference proteome</keyword>
<evidence type="ECO:0000313" key="2">
    <source>
        <dbReference type="Proteomes" id="UP001254759"/>
    </source>
</evidence>
<dbReference type="Proteomes" id="UP001254759">
    <property type="component" value="Unassembled WGS sequence"/>
</dbReference>